<dbReference type="PANTHER" id="PTHR10829">
    <property type="entry name" value="CORTACTIN AND DREBRIN"/>
    <property type="match status" value="1"/>
</dbReference>
<evidence type="ECO:0000256" key="3">
    <source>
        <dbReference type="ARBA" id="ARBA00022443"/>
    </source>
</evidence>
<dbReference type="PRINTS" id="PR00499">
    <property type="entry name" value="P67PHOX"/>
</dbReference>
<feature type="region of interest" description="Disordered" evidence="9">
    <location>
        <begin position="726"/>
        <end position="749"/>
    </location>
</feature>
<feature type="domain" description="ADF-H" evidence="11">
    <location>
        <begin position="2"/>
        <end position="131"/>
    </location>
</feature>
<evidence type="ECO:0000256" key="9">
    <source>
        <dbReference type="SAM" id="MobiDB-lite"/>
    </source>
</evidence>
<dbReference type="GO" id="GO:0005884">
    <property type="term" value="C:actin filament"/>
    <property type="evidence" value="ECO:0007669"/>
    <property type="project" value="TreeGrafter"/>
</dbReference>
<feature type="domain" description="SH3" evidence="10">
    <location>
        <begin position="690"/>
        <end position="749"/>
    </location>
</feature>
<evidence type="ECO:0000256" key="8">
    <source>
        <dbReference type="PROSITE-ProRule" id="PRU00192"/>
    </source>
</evidence>
<keyword evidence="4" id="KW-0963">Cytoplasm</keyword>
<dbReference type="InterPro" id="IPR036028">
    <property type="entry name" value="SH3-like_dom_sf"/>
</dbReference>
<dbReference type="GO" id="GO:0051015">
    <property type="term" value="F:actin filament binding"/>
    <property type="evidence" value="ECO:0007669"/>
    <property type="project" value="TreeGrafter"/>
</dbReference>
<dbReference type="Pfam" id="PF00241">
    <property type="entry name" value="Cofilin_ADF"/>
    <property type="match status" value="1"/>
</dbReference>
<accession>A0A0F7SLZ2</accession>
<dbReference type="CDD" id="cd11819">
    <property type="entry name" value="SH3_Cortactin_like"/>
    <property type="match status" value="1"/>
</dbReference>
<dbReference type="PROSITE" id="PS51263">
    <property type="entry name" value="ADF_H"/>
    <property type="match status" value="1"/>
</dbReference>
<feature type="compositionally biased region" description="Basic and acidic residues" evidence="9">
    <location>
        <begin position="549"/>
        <end position="570"/>
    </location>
</feature>
<feature type="compositionally biased region" description="Low complexity" evidence="9">
    <location>
        <begin position="196"/>
        <end position="221"/>
    </location>
</feature>
<feature type="compositionally biased region" description="Low complexity" evidence="9">
    <location>
        <begin position="316"/>
        <end position="328"/>
    </location>
</feature>
<feature type="compositionally biased region" description="Acidic residues" evidence="9">
    <location>
        <begin position="526"/>
        <end position="536"/>
    </location>
</feature>
<dbReference type="GO" id="GO:0030864">
    <property type="term" value="C:cortical actin cytoskeleton"/>
    <property type="evidence" value="ECO:0007669"/>
    <property type="project" value="TreeGrafter"/>
</dbReference>
<dbReference type="AlphaFoldDB" id="A0A0F7SLZ2"/>
<evidence type="ECO:0000256" key="7">
    <source>
        <dbReference type="ARBA" id="ARBA00023212"/>
    </source>
</evidence>
<dbReference type="Gene3D" id="2.30.30.40">
    <property type="entry name" value="SH3 Domains"/>
    <property type="match status" value="2"/>
</dbReference>
<feature type="region of interest" description="Disordered" evidence="9">
    <location>
        <begin position="137"/>
        <end position="160"/>
    </location>
</feature>
<evidence type="ECO:0000256" key="4">
    <source>
        <dbReference type="ARBA" id="ARBA00022490"/>
    </source>
</evidence>
<protein>
    <submittedName>
        <fullName evidence="12">Drebrins and related actin binding proteins</fullName>
    </submittedName>
</protein>
<dbReference type="PANTHER" id="PTHR10829:SF25">
    <property type="entry name" value="DREBRIN-LIKE PROTEIN"/>
    <property type="match status" value="1"/>
</dbReference>
<feature type="domain" description="SH3" evidence="10">
    <location>
        <begin position="595"/>
        <end position="655"/>
    </location>
</feature>
<dbReference type="FunFam" id="2.30.30.40:FF:000046">
    <property type="entry name" value="Drebrin-like protein isoform B"/>
    <property type="match status" value="1"/>
</dbReference>
<dbReference type="InterPro" id="IPR002108">
    <property type="entry name" value="ADF-H"/>
</dbReference>
<feature type="compositionally biased region" description="Polar residues" evidence="9">
    <location>
        <begin position="365"/>
        <end position="384"/>
    </location>
</feature>
<dbReference type="Pfam" id="PF00018">
    <property type="entry name" value="SH3_1"/>
    <property type="match status" value="1"/>
</dbReference>
<feature type="compositionally biased region" description="Low complexity" evidence="9">
    <location>
        <begin position="465"/>
        <end position="483"/>
    </location>
</feature>
<feature type="region of interest" description="Disordered" evidence="9">
    <location>
        <begin position="660"/>
        <end position="688"/>
    </location>
</feature>
<organism evidence="12">
    <name type="scientific">Phaffia rhodozyma</name>
    <name type="common">Yeast</name>
    <name type="synonym">Xanthophyllomyces dendrorhous</name>
    <dbReference type="NCBI Taxonomy" id="264483"/>
    <lineage>
        <taxon>Eukaryota</taxon>
        <taxon>Fungi</taxon>
        <taxon>Dikarya</taxon>
        <taxon>Basidiomycota</taxon>
        <taxon>Agaricomycotina</taxon>
        <taxon>Tremellomycetes</taxon>
        <taxon>Cystofilobasidiales</taxon>
        <taxon>Mrakiaceae</taxon>
        <taxon>Phaffia</taxon>
    </lineage>
</organism>
<feature type="compositionally biased region" description="Low complexity" evidence="9">
    <location>
        <begin position="271"/>
        <end position="285"/>
    </location>
</feature>
<dbReference type="PRINTS" id="PR00452">
    <property type="entry name" value="SH3DOMAIN"/>
</dbReference>
<evidence type="ECO:0000256" key="2">
    <source>
        <dbReference type="ARBA" id="ARBA00011039"/>
    </source>
</evidence>
<evidence type="ECO:0000259" key="11">
    <source>
        <dbReference type="PROSITE" id="PS51263"/>
    </source>
</evidence>
<feature type="region of interest" description="Disordered" evidence="9">
    <location>
        <begin position="196"/>
        <end position="596"/>
    </location>
</feature>
<keyword evidence="3 8" id="KW-0728">SH3 domain</keyword>
<reference evidence="12" key="1">
    <citation type="submission" date="2014-08" db="EMBL/GenBank/DDBJ databases">
        <authorList>
            <person name="Sharma Rahul"/>
            <person name="Thines Marco"/>
        </authorList>
    </citation>
    <scope>NUCLEOTIDE SEQUENCE</scope>
</reference>
<dbReference type="Gene3D" id="3.40.20.10">
    <property type="entry name" value="Severin"/>
    <property type="match status" value="1"/>
</dbReference>
<dbReference type="GO" id="GO:0030833">
    <property type="term" value="P:regulation of actin filament polymerization"/>
    <property type="evidence" value="ECO:0007669"/>
    <property type="project" value="TreeGrafter"/>
</dbReference>
<name>A0A0F7SLZ2_PHARH</name>
<evidence type="ECO:0000256" key="5">
    <source>
        <dbReference type="ARBA" id="ARBA00023054"/>
    </source>
</evidence>
<evidence type="ECO:0000256" key="6">
    <source>
        <dbReference type="ARBA" id="ARBA00023203"/>
    </source>
</evidence>
<dbReference type="SMART" id="SM00102">
    <property type="entry name" value="ADF"/>
    <property type="match status" value="1"/>
</dbReference>
<sequence length="749" mass="79579">MNVNLSSRSLLDAYNQVVSGDPNTSWTIFTYDRGTNDLKVQDSGSGGLEEVADEFRDGRIQYAFVRVVDPNSELPKFVQINWCGDGVPEGKKGLFHNHSNTVARFLKAAHIQINARNESDVDPSVILKRLADAGGSKYSIQEKQAPPPKPDRIGAVGSSYVPTGKIDMNQLKAGSKSSGVSSTIVAAPTKTPYSYTTPAPAPKPASSAAPVAPPTKTVSVSINDDETWGEEPPAAPAPRSNPSSFAPSVGEGAKISSPAATSFYKPPPAKATPAVASAPTSASAKPEQEDKIGPVGTAYTPVSLPAPKKLINRWGAPAQQASSESSSPTIQRASGANIGGEKKLTWSERQAIAKAQDAEDEKKSQAASAGSTFKPVQSLANSAPPSRFTPPIRASQPSPPKEKDDDGFENPEPVPAPVSRALPPRMVPRPTSDDDDDGGFEEPDPTPAPVSAPALAPRGLPPRTTPASSFTPPAPPRTAFIATSDDKQDGDDDDGFEDPDPTPAPSAPARTTFQPPRANQPPAFPSDDEFASEDEADKTPAVVRPAVNDSKEVEETREPEKEKEEKEEPKSVFQSIKETLVGKSEPESEPVPAGTGGLRAKALFDYEATEDNELGFNEGDVLVEVDQVDEGWWSAKGPDGRVGLFPANYVELIEEEERAAPVKADAPAERAVPAPPLAPEPKSEHPVEDQARQVAVALYDYDAAEENEITFKEGDRITHIDAVSDDWWSGTAPDGTEGLFPSNYVEVQQ</sequence>
<dbReference type="PROSITE" id="PS50002">
    <property type="entry name" value="SH3"/>
    <property type="match status" value="2"/>
</dbReference>
<dbReference type="InterPro" id="IPR029006">
    <property type="entry name" value="ADF-H/Gelsolin-like_dom_sf"/>
</dbReference>
<comment type="similarity">
    <text evidence="2">Belongs to the ABP1 family.</text>
</comment>
<dbReference type="InterPro" id="IPR001452">
    <property type="entry name" value="SH3_domain"/>
</dbReference>
<dbReference type="Pfam" id="PF14604">
    <property type="entry name" value="SH3_9"/>
    <property type="match status" value="1"/>
</dbReference>
<feature type="compositionally biased region" description="Acidic residues" evidence="9">
    <location>
        <begin position="488"/>
        <end position="500"/>
    </location>
</feature>
<feature type="compositionally biased region" description="Acidic residues" evidence="9">
    <location>
        <begin position="433"/>
        <end position="444"/>
    </location>
</feature>
<evidence type="ECO:0000259" key="10">
    <source>
        <dbReference type="PROSITE" id="PS50002"/>
    </source>
</evidence>
<comment type="subcellular location">
    <subcellularLocation>
        <location evidence="1">Cytoplasm</location>
        <location evidence="1">Cytoskeleton</location>
    </subcellularLocation>
</comment>
<evidence type="ECO:0000313" key="12">
    <source>
        <dbReference type="EMBL" id="CDZ97972.1"/>
    </source>
</evidence>
<evidence type="ECO:0000256" key="1">
    <source>
        <dbReference type="ARBA" id="ARBA00004245"/>
    </source>
</evidence>
<keyword evidence="7" id="KW-0206">Cytoskeleton</keyword>
<dbReference type="SUPFAM" id="SSF55753">
    <property type="entry name" value="Actin depolymerizing proteins"/>
    <property type="match status" value="1"/>
</dbReference>
<proteinExistence type="inferred from homology"/>
<keyword evidence="6" id="KW-0009">Actin-binding</keyword>
<dbReference type="SUPFAM" id="SSF50044">
    <property type="entry name" value="SH3-domain"/>
    <property type="match status" value="2"/>
</dbReference>
<dbReference type="InterPro" id="IPR035717">
    <property type="entry name" value="Drebrin-like_SH3"/>
</dbReference>
<dbReference type="CDD" id="cd11281">
    <property type="entry name" value="ADF_drebrin_like"/>
    <property type="match status" value="1"/>
</dbReference>
<dbReference type="CDD" id="cd11960">
    <property type="entry name" value="SH3_Abp1_eu"/>
    <property type="match status" value="1"/>
</dbReference>
<dbReference type="SMART" id="SM00326">
    <property type="entry name" value="SH3"/>
    <property type="match status" value="2"/>
</dbReference>
<dbReference type="EMBL" id="LN483273">
    <property type="protein sequence ID" value="CDZ97972.1"/>
    <property type="molecule type" value="Genomic_DNA"/>
</dbReference>
<dbReference type="GO" id="GO:0030427">
    <property type="term" value="C:site of polarized growth"/>
    <property type="evidence" value="ECO:0007669"/>
    <property type="project" value="TreeGrafter"/>
</dbReference>
<keyword evidence="5" id="KW-0175">Coiled coil</keyword>
<feature type="compositionally biased region" description="Low complexity" evidence="9">
    <location>
        <begin position="237"/>
        <end position="248"/>
    </location>
</feature>